<proteinExistence type="predicted"/>
<comment type="caution">
    <text evidence="1">The sequence shown here is derived from an EMBL/GenBank/DDBJ whole genome shotgun (WGS) entry which is preliminary data.</text>
</comment>
<accession>A0AAD4YVL3</accession>
<keyword evidence="2" id="KW-1185">Reference proteome</keyword>
<organism evidence="1 2">
    <name type="scientific">Prunus dulcis</name>
    <name type="common">Almond</name>
    <name type="synonym">Amygdalus dulcis</name>
    <dbReference type="NCBI Taxonomy" id="3755"/>
    <lineage>
        <taxon>Eukaryota</taxon>
        <taxon>Viridiplantae</taxon>
        <taxon>Streptophyta</taxon>
        <taxon>Embryophyta</taxon>
        <taxon>Tracheophyta</taxon>
        <taxon>Spermatophyta</taxon>
        <taxon>Magnoliopsida</taxon>
        <taxon>eudicotyledons</taxon>
        <taxon>Gunneridae</taxon>
        <taxon>Pentapetalae</taxon>
        <taxon>rosids</taxon>
        <taxon>fabids</taxon>
        <taxon>Rosales</taxon>
        <taxon>Rosaceae</taxon>
        <taxon>Amygdaloideae</taxon>
        <taxon>Amygdaleae</taxon>
        <taxon>Prunus</taxon>
    </lineage>
</organism>
<sequence length="86" mass="9012">MTSVISSPLVPQVLKLEGMVVGKAILCEDMPLTLAHRGLKEAGTPSVGSVSRFSMVGAERSRATGCRTGGVTSAKVLMCPSELRHE</sequence>
<evidence type="ECO:0000313" key="1">
    <source>
        <dbReference type="EMBL" id="KAI5323035.1"/>
    </source>
</evidence>
<evidence type="ECO:0000313" key="2">
    <source>
        <dbReference type="Proteomes" id="UP001054821"/>
    </source>
</evidence>
<dbReference type="Proteomes" id="UP001054821">
    <property type="component" value="Chromosome 6"/>
</dbReference>
<gene>
    <name evidence="1" type="ORF">L3X38_032107</name>
</gene>
<reference evidence="1 2" key="1">
    <citation type="journal article" date="2022" name="G3 (Bethesda)">
        <title>Whole-genome sequence and methylome profiling of the almond [Prunus dulcis (Mill.) D.A. Webb] cultivar 'Nonpareil'.</title>
        <authorList>
            <person name="D'Amico-Willman K.M."/>
            <person name="Ouma W.Z."/>
            <person name="Meulia T."/>
            <person name="Sideli G.M."/>
            <person name="Gradziel T.M."/>
            <person name="Fresnedo-Ramirez J."/>
        </authorList>
    </citation>
    <scope>NUCLEOTIDE SEQUENCE [LARGE SCALE GENOMIC DNA]</scope>
    <source>
        <strain evidence="1">Clone GOH B32 T37-40</strain>
    </source>
</reference>
<dbReference type="EMBL" id="JAJFAZ020000006">
    <property type="protein sequence ID" value="KAI5323035.1"/>
    <property type="molecule type" value="Genomic_DNA"/>
</dbReference>
<protein>
    <submittedName>
        <fullName evidence="1">Uncharacterized protein</fullName>
    </submittedName>
</protein>
<name>A0AAD4YVL3_PRUDU</name>
<dbReference type="AlphaFoldDB" id="A0AAD4YVL3"/>